<reference evidence="8" key="1">
    <citation type="journal article" date="2015" name="Proc. Natl. Acad. Sci. U.S.A.">
        <title>Genome sequencing of adzuki bean (Vigna angularis) provides insight into high starch and low fat accumulation and domestication.</title>
        <authorList>
            <person name="Yang K."/>
            <person name="Tian Z."/>
            <person name="Chen C."/>
            <person name="Luo L."/>
            <person name="Zhao B."/>
            <person name="Wang Z."/>
            <person name="Yu L."/>
            <person name="Li Y."/>
            <person name="Sun Y."/>
            <person name="Li W."/>
            <person name="Chen Y."/>
            <person name="Li Y."/>
            <person name="Zhang Y."/>
            <person name="Ai D."/>
            <person name="Zhao J."/>
            <person name="Shang C."/>
            <person name="Ma Y."/>
            <person name="Wu B."/>
            <person name="Wang M."/>
            <person name="Gao L."/>
            <person name="Sun D."/>
            <person name="Zhang P."/>
            <person name="Guo F."/>
            <person name="Wang W."/>
            <person name="Li Y."/>
            <person name="Wang J."/>
            <person name="Varshney R.K."/>
            <person name="Wang J."/>
            <person name="Ling H.Q."/>
            <person name="Wan P."/>
        </authorList>
    </citation>
    <scope>NUCLEOTIDE SEQUENCE</scope>
    <source>
        <strain evidence="8">cv. Jingnong 6</strain>
    </source>
</reference>
<dbReference type="AlphaFoldDB" id="A0A0L9TEE7"/>
<dbReference type="EMBL" id="KQ258449">
    <property type="protein sequence ID" value="KOM28751.1"/>
    <property type="molecule type" value="Genomic_DNA"/>
</dbReference>
<evidence type="ECO:0000256" key="2">
    <source>
        <dbReference type="ARBA" id="ARBA00023015"/>
    </source>
</evidence>
<sequence length="264" mass="29399">MPKGEIEVPNIKKRRKIMKSSSCSSSSSSPPPSSSLPPFLLPPPPQSLPPPPSPSLPPPLPPPPSLSLPSLVPPPPSSPLTIPPQPSSPPPLASPSSSPLPTPSRIKVVGLKPPPPRSLVRISPTPPSSHLSIEFMNRVTELNGYDLKFVMHKILFSSDVKPNNNRLSIPKKKTKCDFLTEDEIVKLEEKKNNDKMIGLEVTVLDPCLREYTLPMKKWTMKSDTYNLVKEWNKIVATNKFKEDQELQIWSFRVNTKLYLFLNKL</sequence>
<evidence type="ECO:0000313" key="7">
    <source>
        <dbReference type="EMBL" id="KOM28751.1"/>
    </source>
</evidence>
<name>A0A0L9TEE7_PHAAN</name>
<dbReference type="GO" id="GO:0003677">
    <property type="term" value="F:DNA binding"/>
    <property type="evidence" value="ECO:0007669"/>
    <property type="project" value="UniProtKB-KW"/>
</dbReference>
<organism evidence="7 8">
    <name type="scientific">Phaseolus angularis</name>
    <name type="common">Azuki bean</name>
    <name type="synonym">Vigna angularis</name>
    <dbReference type="NCBI Taxonomy" id="3914"/>
    <lineage>
        <taxon>Eukaryota</taxon>
        <taxon>Viridiplantae</taxon>
        <taxon>Streptophyta</taxon>
        <taxon>Embryophyta</taxon>
        <taxon>Tracheophyta</taxon>
        <taxon>Spermatophyta</taxon>
        <taxon>Magnoliopsida</taxon>
        <taxon>eudicotyledons</taxon>
        <taxon>Gunneridae</taxon>
        <taxon>Pentapetalae</taxon>
        <taxon>rosids</taxon>
        <taxon>fabids</taxon>
        <taxon>Fabales</taxon>
        <taxon>Fabaceae</taxon>
        <taxon>Papilionoideae</taxon>
        <taxon>50 kb inversion clade</taxon>
        <taxon>NPAAA clade</taxon>
        <taxon>indigoferoid/millettioid clade</taxon>
        <taxon>Phaseoleae</taxon>
        <taxon>Vigna</taxon>
    </lineage>
</organism>
<protein>
    <recommendedName>
        <fullName evidence="9">TF-B3 domain-containing protein</fullName>
    </recommendedName>
</protein>
<dbReference type="PANTHER" id="PTHR31541">
    <property type="entry name" value="B3 DOMAIN PLANT PROTEIN-RELATED"/>
    <property type="match status" value="1"/>
</dbReference>
<keyword evidence="4" id="KW-0804">Transcription</keyword>
<accession>A0A0L9TEE7</accession>
<feature type="compositionally biased region" description="Pro residues" evidence="6">
    <location>
        <begin position="29"/>
        <end position="102"/>
    </location>
</feature>
<comment type="subcellular location">
    <subcellularLocation>
        <location evidence="1">Nucleus</location>
    </subcellularLocation>
</comment>
<evidence type="ECO:0000256" key="1">
    <source>
        <dbReference type="ARBA" id="ARBA00004123"/>
    </source>
</evidence>
<keyword evidence="3" id="KW-0238">DNA-binding</keyword>
<dbReference type="OMA" id="NAPRMVE"/>
<evidence type="ECO:0000256" key="4">
    <source>
        <dbReference type="ARBA" id="ARBA00023163"/>
    </source>
</evidence>
<dbReference type="Gene3D" id="2.40.330.10">
    <property type="entry name" value="DNA-binding pseudobarrel domain"/>
    <property type="match status" value="1"/>
</dbReference>
<evidence type="ECO:0000256" key="5">
    <source>
        <dbReference type="ARBA" id="ARBA00023242"/>
    </source>
</evidence>
<dbReference type="InterPro" id="IPR015300">
    <property type="entry name" value="DNA-bd_pseudobarrel_sf"/>
</dbReference>
<dbReference type="Proteomes" id="UP000053144">
    <property type="component" value="Unassembled WGS sequence"/>
</dbReference>
<proteinExistence type="predicted"/>
<keyword evidence="2" id="KW-0805">Transcription regulation</keyword>
<evidence type="ECO:0000256" key="3">
    <source>
        <dbReference type="ARBA" id="ARBA00023125"/>
    </source>
</evidence>
<keyword evidence="5" id="KW-0539">Nucleus</keyword>
<dbReference type="InterPro" id="IPR005508">
    <property type="entry name" value="At2g31720-like"/>
</dbReference>
<evidence type="ECO:0000313" key="8">
    <source>
        <dbReference type="Proteomes" id="UP000053144"/>
    </source>
</evidence>
<dbReference type="Gramene" id="KOM28751">
    <property type="protein sequence ID" value="KOM28751"/>
    <property type="gene ID" value="LR48_Vigan583s000200"/>
</dbReference>
<dbReference type="SUPFAM" id="SSF101936">
    <property type="entry name" value="DNA-binding pseudobarrel domain"/>
    <property type="match status" value="1"/>
</dbReference>
<feature type="region of interest" description="Disordered" evidence="6">
    <location>
        <begin position="1"/>
        <end position="126"/>
    </location>
</feature>
<dbReference type="GO" id="GO:0005634">
    <property type="term" value="C:nucleus"/>
    <property type="evidence" value="ECO:0007669"/>
    <property type="project" value="UniProtKB-SubCell"/>
</dbReference>
<dbReference type="PANTHER" id="PTHR31541:SF33">
    <property type="entry name" value="DUF313 DOMAIN PROTEIN"/>
    <property type="match status" value="1"/>
</dbReference>
<gene>
    <name evidence="7" type="ORF">LR48_Vigan583s000200</name>
</gene>
<evidence type="ECO:0000256" key="6">
    <source>
        <dbReference type="SAM" id="MobiDB-lite"/>
    </source>
</evidence>
<evidence type="ECO:0008006" key="9">
    <source>
        <dbReference type="Google" id="ProtNLM"/>
    </source>
</evidence>
<dbReference type="Pfam" id="PF03754">
    <property type="entry name" value="At2g31720-like"/>
    <property type="match status" value="1"/>
</dbReference>